<reference evidence="2 3" key="1">
    <citation type="journal article" date="2011" name="Stand. Genomic Sci.">
        <title>Non-contiguous finished genome sequence and contextual data of the filamentous soil bacterium Ktedonobacter racemifer type strain (SOSP1-21).</title>
        <authorList>
            <person name="Chang Y.J."/>
            <person name="Land M."/>
            <person name="Hauser L."/>
            <person name="Chertkov O."/>
            <person name="Del Rio T.G."/>
            <person name="Nolan M."/>
            <person name="Copeland A."/>
            <person name="Tice H."/>
            <person name="Cheng J.F."/>
            <person name="Lucas S."/>
            <person name="Han C."/>
            <person name="Goodwin L."/>
            <person name="Pitluck S."/>
            <person name="Ivanova N."/>
            <person name="Ovchinikova G."/>
            <person name="Pati A."/>
            <person name="Chen A."/>
            <person name="Palaniappan K."/>
            <person name="Mavromatis K."/>
            <person name="Liolios K."/>
            <person name="Brettin T."/>
            <person name="Fiebig A."/>
            <person name="Rohde M."/>
            <person name="Abt B."/>
            <person name="Goker M."/>
            <person name="Detter J.C."/>
            <person name="Woyke T."/>
            <person name="Bristow J."/>
            <person name="Eisen J.A."/>
            <person name="Markowitz V."/>
            <person name="Hugenholtz P."/>
            <person name="Kyrpides N.C."/>
            <person name="Klenk H.P."/>
            <person name="Lapidus A."/>
        </authorList>
    </citation>
    <scope>NUCLEOTIDE SEQUENCE [LARGE SCALE GENOMIC DNA]</scope>
    <source>
        <strain evidence="3">DSM 44963</strain>
    </source>
</reference>
<dbReference type="STRING" id="485913.Krac_2694"/>
<sequence length="108" mass="11724">MGCVMNVMRTTTEVASQDKFEEMLVVAEAAVLLGVKTGRVHALIESGALPSRFATREEVAQLLTVGRVRGVPGSGIRLVPRYAVEAAQHRPGRGWRKGRSRKPKDAQA</sequence>
<name>D6TZE4_KTERA</name>
<keyword evidence="3" id="KW-1185">Reference proteome</keyword>
<protein>
    <recommendedName>
        <fullName evidence="4">Helix-turn-helix domain-containing protein</fullName>
    </recommendedName>
</protein>
<gene>
    <name evidence="2" type="ORF">Krac_2694</name>
</gene>
<dbReference type="AlphaFoldDB" id="D6TZE4"/>
<feature type="region of interest" description="Disordered" evidence="1">
    <location>
        <begin position="88"/>
        <end position="108"/>
    </location>
</feature>
<feature type="compositionally biased region" description="Basic residues" evidence="1">
    <location>
        <begin position="90"/>
        <end position="102"/>
    </location>
</feature>
<dbReference type="EMBL" id="ADVG01000004">
    <property type="protein sequence ID" value="EFH81934.1"/>
    <property type="molecule type" value="Genomic_DNA"/>
</dbReference>
<evidence type="ECO:0000256" key="1">
    <source>
        <dbReference type="SAM" id="MobiDB-lite"/>
    </source>
</evidence>
<dbReference type="InParanoid" id="D6TZE4"/>
<evidence type="ECO:0008006" key="4">
    <source>
        <dbReference type="Google" id="ProtNLM"/>
    </source>
</evidence>
<comment type="caution">
    <text evidence="2">The sequence shown here is derived from an EMBL/GenBank/DDBJ whole genome shotgun (WGS) entry which is preliminary data.</text>
</comment>
<evidence type="ECO:0000313" key="2">
    <source>
        <dbReference type="EMBL" id="EFH81934.1"/>
    </source>
</evidence>
<accession>D6TZE4</accession>
<proteinExistence type="predicted"/>
<dbReference type="Proteomes" id="UP000004508">
    <property type="component" value="Unassembled WGS sequence"/>
</dbReference>
<organism evidence="2 3">
    <name type="scientific">Ktedonobacter racemifer DSM 44963</name>
    <dbReference type="NCBI Taxonomy" id="485913"/>
    <lineage>
        <taxon>Bacteria</taxon>
        <taxon>Bacillati</taxon>
        <taxon>Chloroflexota</taxon>
        <taxon>Ktedonobacteria</taxon>
        <taxon>Ktedonobacterales</taxon>
        <taxon>Ktedonobacteraceae</taxon>
        <taxon>Ktedonobacter</taxon>
    </lineage>
</organism>
<evidence type="ECO:0000313" key="3">
    <source>
        <dbReference type="Proteomes" id="UP000004508"/>
    </source>
</evidence>